<proteinExistence type="inferred from homology"/>
<comment type="similarity">
    <text evidence="1">Belongs to the ribosome association toxin RatA family.</text>
</comment>
<dbReference type="InterPro" id="IPR023393">
    <property type="entry name" value="START-like_dom_sf"/>
</dbReference>
<dbReference type="PANTHER" id="PTHR12901">
    <property type="entry name" value="SPERM PROTEIN HOMOLOG"/>
    <property type="match status" value="1"/>
</dbReference>
<dbReference type="OrthoDB" id="9804759at2"/>
<reference evidence="3 4" key="1">
    <citation type="submission" date="2014-09" db="EMBL/GenBank/DDBJ databases">
        <title>Isolation and characterization of Aurantimonas altamirensis ON-56566 from clinical sample following a dog bite.</title>
        <authorList>
            <person name="Eshaghi A."/>
            <person name="Li A."/>
            <person name="Shahinas D."/>
            <person name="Bahn P."/>
            <person name="Kus J.V."/>
            <person name="Patel S.N."/>
        </authorList>
    </citation>
    <scope>NUCLEOTIDE SEQUENCE [LARGE SCALE GENOMIC DNA]</scope>
    <source>
        <strain evidence="3 4">ON-56566</strain>
    </source>
</reference>
<accession>A0A0B1Q0R1</accession>
<dbReference type="GO" id="GO:0045333">
    <property type="term" value="P:cellular respiration"/>
    <property type="evidence" value="ECO:0007669"/>
    <property type="project" value="InterPro"/>
</dbReference>
<dbReference type="Proteomes" id="UP000030826">
    <property type="component" value="Unassembled WGS sequence"/>
</dbReference>
<feature type="domain" description="Coenzyme Q-binding protein COQ10 START" evidence="2">
    <location>
        <begin position="10"/>
        <end position="138"/>
    </location>
</feature>
<dbReference type="EMBL" id="JRFJ01000003">
    <property type="protein sequence ID" value="KHJ54363.1"/>
    <property type="molecule type" value="Genomic_DNA"/>
</dbReference>
<dbReference type="STRING" id="370622.LA66_12960"/>
<organism evidence="3 4">
    <name type="scientific">Aureimonas altamirensis</name>
    <dbReference type="NCBI Taxonomy" id="370622"/>
    <lineage>
        <taxon>Bacteria</taxon>
        <taxon>Pseudomonadati</taxon>
        <taxon>Pseudomonadota</taxon>
        <taxon>Alphaproteobacteria</taxon>
        <taxon>Hyphomicrobiales</taxon>
        <taxon>Aurantimonadaceae</taxon>
        <taxon>Aureimonas</taxon>
    </lineage>
</organism>
<sequence length="151" mass="17805">MPKFESKRIVAFTPRQMFDLVADVERYPEFVPLCERLTIRTRREREGTTLLVADMTVAYKLIRESFATQVLLDPDKRQIDVEYIDGPFRFLRNQWRFEDDPEGCKVVFFIEYEFKNRALGMVMGSMFDYAFRRFAVAFEERAAKVYGAPGA</sequence>
<protein>
    <submittedName>
        <fullName evidence="3">Cyclase</fullName>
    </submittedName>
</protein>
<dbReference type="CDD" id="cd07813">
    <property type="entry name" value="COQ10p_like"/>
    <property type="match status" value="1"/>
</dbReference>
<dbReference type="RefSeq" id="WP_039193779.1">
    <property type="nucleotide sequence ID" value="NZ_JRFJ01000003.1"/>
</dbReference>
<dbReference type="InterPro" id="IPR005031">
    <property type="entry name" value="COQ10_START"/>
</dbReference>
<evidence type="ECO:0000313" key="3">
    <source>
        <dbReference type="EMBL" id="KHJ54363.1"/>
    </source>
</evidence>
<dbReference type="GO" id="GO:0048039">
    <property type="term" value="F:ubiquinone binding"/>
    <property type="evidence" value="ECO:0007669"/>
    <property type="project" value="InterPro"/>
</dbReference>
<dbReference type="InterPro" id="IPR044996">
    <property type="entry name" value="COQ10-like"/>
</dbReference>
<evidence type="ECO:0000256" key="1">
    <source>
        <dbReference type="ARBA" id="ARBA00008918"/>
    </source>
</evidence>
<dbReference type="Pfam" id="PF03364">
    <property type="entry name" value="Polyketide_cyc"/>
    <property type="match status" value="1"/>
</dbReference>
<dbReference type="PANTHER" id="PTHR12901:SF10">
    <property type="entry name" value="COENZYME Q-BINDING PROTEIN COQ10, MITOCHONDRIAL"/>
    <property type="match status" value="1"/>
</dbReference>
<gene>
    <name evidence="3" type="ORF">LA66_12960</name>
</gene>
<dbReference type="SUPFAM" id="SSF55961">
    <property type="entry name" value="Bet v1-like"/>
    <property type="match status" value="1"/>
</dbReference>
<evidence type="ECO:0000259" key="2">
    <source>
        <dbReference type="Pfam" id="PF03364"/>
    </source>
</evidence>
<evidence type="ECO:0000313" key="4">
    <source>
        <dbReference type="Proteomes" id="UP000030826"/>
    </source>
</evidence>
<name>A0A0B1Q0R1_9HYPH</name>
<comment type="caution">
    <text evidence="3">The sequence shown here is derived from an EMBL/GenBank/DDBJ whole genome shotgun (WGS) entry which is preliminary data.</text>
</comment>
<dbReference type="Gene3D" id="3.30.530.20">
    <property type="match status" value="1"/>
</dbReference>
<dbReference type="AlphaFoldDB" id="A0A0B1Q0R1"/>